<dbReference type="EMBL" id="KY448244">
    <property type="protein sequence ID" value="AQT28501.1"/>
    <property type="molecule type" value="Genomic_DNA"/>
</dbReference>
<proteinExistence type="predicted"/>
<reference evidence="1 2" key="1">
    <citation type="submission" date="2017-01" db="EMBL/GenBank/DDBJ databases">
        <authorList>
            <person name="Mah S.A."/>
            <person name="Swanson W.J."/>
            <person name="Moy G.W."/>
            <person name="Vacquier V.D."/>
        </authorList>
    </citation>
    <scope>NUCLEOTIDE SEQUENCE [LARGE SCALE GENOMIC DNA]</scope>
</reference>
<evidence type="ECO:0000313" key="2">
    <source>
        <dbReference type="Proteomes" id="UP000221250"/>
    </source>
</evidence>
<sequence length="110" mass="12629">MNTIRGFDWVFYGDGTDSGQHSIERITVEDAERSVWVELDLDCQQAVIQAIQENSVIYAQAAEGLYKITYRCSFKYLDSSSFPPTQKRFRLDLVKTEFLVGVTTHDKIIN</sequence>
<organism evidence="1 2">
    <name type="scientific">Erwinia phage vB_EamM_Yoloswag</name>
    <dbReference type="NCBI Taxonomy" id="1958956"/>
    <lineage>
        <taxon>Viruses</taxon>
        <taxon>Duplodnaviria</taxon>
        <taxon>Heunggongvirae</taxon>
        <taxon>Uroviricota</taxon>
        <taxon>Caudoviricetes</taxon>
        <taxon>Yoloswagvirus</taxon>
        <taxon>Yoloswagvirus yoloswag</taxon>
    </lineage>
</organism>
<name>A0A1S6L2U6_9CAUD</name>
<protein>
    <submittedName>
        <fullName evidence="1">Uncharacterized protein</fullName>
    </submittedName>
</protein>
<gene>
    <name evidence="1" type="ORF">YOLOSWAG_14</name>
</gene>
<accession>A0A1S6L2U6</accession>
<evidence type="ECO:0000313" key="1">
    <source>
        <dbReference type="EMBL" id="AQT28501.1"/>
    </source>
</evidence>
<dbReference type="Proteomes" id="UP000221250">
    <property type="component" value="Segment"/>
</dbReference>
<keyword evidence="2" id="KW-1185">Reference proteome</keyword>